<protein>
    <submittedName>
        <fullName evidence="2">Serine hydrolase</fullName>
    </submittedName>
</protein>
<comment type="caution">
    <text evidence="2">The sequence shown here is derived from an EMBL/GenBank/DDBJ whole genome shotgun (WGS) entry which is preliminary data.</text>
</comment>
<evidence type="ECO:0000313" key="2">
    <source>
        <dbReference type="EMBL" id="MET6996905.1"/>
    </source>
</evidence>
<organism evidence="2 3">
    <name type="scientific">Chitinophaga defluvii</name>
    <dbReference type="NCBI Taxonomy" id="3163343"/>
    <lineage>
        <taxon>Bacteria</taxon>
        <taxon>Pseudomonadati</taxon>
        <taxon>Bacteroidota</taxon>
        <taxon>Chitinophagia</taxon>
        <taxon>Chitinophagales</taxon>
        <taxon>Chitinophagaceae</taxon>
        <taxon>Chitinophaga</taxon>
    </lineage>
</organism>
<dbReference type="InterPro" id="IPR012338">
    <property type="entry name" value="Beta-lactam/transpept-like"/>
</dbReference>
<feature type="domain" description="Beta-lactamase-related" evidence="1">
    <location>
        <begin position="23"/>
        <end position="105"/>
    </location>
</feature>
<dbReference type="InterPro" id="IPR001466">
    <property type="entry name" value="Beta-lactam-related"/>
</dbReference>
<dbReference type="Pfam" id="PF00144">
    <property type="entry name" value="Beta-lactamase"/>
    <property type="match status" value="1"/>
</dbReference>
<keyword evidence="3" id="KW-1185">Reference proteome</keyword>
<dbReference type="EMBL" id="JBEXAC010000001">
    <property type="protein sequence ID" value="MET6996905.1"/>
    <property type="molecule type" value="Genomic_DNA"/>
</dbReference>
<gene>
    <name evidence="2" type="ORF">ABR189_05980</name>
</gene>
<dbReference type="SUPFAM" id="SSF56601">
    <property type="entry name" value="beta-lactamase/transpeptidase-like"/>
    <property type="match status" value="1"/>
</dbReference>
<name>A0ABV2T3J2_9BACT</name>
<evidence type="ECO:0000313" key="3">
    <source>
        <dbReference type="Proteomes" id="UP001549749"/>
    </source>
</evidence>
<dbReference type="RefSeq" id="WP_354659546.1">
    <property type="nucleotide sequence ID" value="NZ_JBEXAC010000001.1"/>
</dbReference>
<evidence type="ECO:0000259" key="1">
    <source>
        <dbReference type="Pfam" id="PF00144"/>
    </source>
</evidence>
<dbReference type="GO" id="GO:0016787">
    <property type="term" value="F:hydrolase activity"/>
    <property type="evidence" value="ECO:0007669"/>
    <property type="project" value="UniProtKB-KW"/>
</dbReference>
<sequence>MMVSGQHLPCFRHRQICLDMLRLTLTKKNAAIHLSHKITFTKPDGMSLGLSWMMAKEDNGLPFIMHTGRDGAGFSSLCYLYPDHHAAIIILVNDSSGQERVTDLKNELISNLIQGK</sequence>
<proteinExistence type="predicted"/>
<dbReference type="Proteomes" id="UP001549749">
    <property type="component" value="Unassembled WGS sequence"/>
</dbReference>
<accession>A0ABV2T3J2</accession>
<keyword evidence="2" id="KW-0378">Hydrolase</keyword>
<dbReference type="Gene3D" id="3.40.710.10">
    <property type="entry name" value="DD-peptidase/beta-lactamase superfamily"/>
    <property type="match status" value="1"/>
</dbReference>
<reference evidence="2 3" key="1">
    <citation type="submission" date="2024-06" db="EMBL/GenBank/DDBJ databases">
        <title>Chitinophaga defluvii sp. nov., isolated from municipal sewage.</title>
        <authorList>
            <person name="Zhang L."/>
        </authorList>
    </citation>
    <scope>NUCLEOTIDE SEQUENCE [LARGE SCALE GENOMIC DNA]</scope>
    <source>
        <strain evidence="2 3">H8</strain>
    </source>
</reference>